<keyword evidence="1" id="KW-0812">Transmembrane</keyword>
<evidence type="ECO:0008006" key="4">
    <source>
        <dbReference type="Google" id="ProtNLM"/>
    </source>
</evidence>
<dbReference type="AlphaFoldDB" id="A0A0F0L0Q9"/>
<comment type="caution">
    <text evidence="2">The sequence shown here is derived from an EMBL/GenBank/DDBJ whole genome shotgun (WGS) entry which is preliminary data.</text>
</comment>
<organism evidence="2 3">
    <name type="scientific">Microbacterium azadirachtae</name>
    <dbReference type="NCBI Taxonomy" id="582680"/>
    <lineage>
        <taxon>Bacteria</taxon>
        <taxon>Bacillati</taxon>
        <taxon>Actinomycetota</taxon>
        <taxon>Actinomycetes</taxon>
        <taxon>Micrococcales</taxon>
        <taxon>Microbacteriaceae</taxon>
        <taxon>Microbacterium</taxon>
    </lineage>
</organism>
<dbReference type="OrthoDB" id="5197046at2"/>
<keyword evidence="3" id="KW-1185">Reference proteome</keyword>
<gene>
    <name evidence="2" type="ORF">RL72_00902</name>
</gene>
<dbReference type="PATRIC" id="fig|582680.7.peg.932"/>
<feature type="transmembrane region" description="Helical" evidence="1">
    <location>
        <begin position="126"/>
        <end position="148"/>
    </location>
</feature>
<dbReference type="RefSeq" id="WP_052674184.1">
    <property type="nucleotide sequence ID" value="NZ_FNGQ01000002.1"/>
</dbReference>
<dbReference type="Proteomes" id="UP000033448">
    <property type="component" value="Unassembled WGS sequence"/>
</dbReference>
<protein>
    <recommendedName>
        <fullName evidence="4">DUF3592 domain-containing protein</fullName>
    </recommendedName>
</protein>
<keyword evidence="1" id="KW-0472">Membrane</keyword>
<evidence type="ECO:0000313" key="3">
    <source>
        <dbReference type="Proteomes" id="UP000033448"/>
    </source>
</evidence>
<sequence length="248" mass="25979">MSLIDPDVTAPGPRSWETNAVTPAMVLRLVLWGVVLAGAAVVVGWGLTRGAATGFSDAPGEQDEPATAATIIASFPLLVALGGWVAGASRNPRLPGWATAVGIALLGAATGHAVAAPPPRILQEPAIDAVTVGLGVAALALLVLGAVFRRTRVRRDAARRALVRSTPPVTGTVTNPGNMEFDDDEGSATWIVTGVSYAFRDASGTERHVTRTATVHRDSPIVIGEEVDIWYDRQDPSNEDLLVIRRRG</sequence>
<feature type="transmembrane region" description="Helical" evidence="1">
    <location>
        <begin position="67"/>
        <end position="87"/>
    </location>
</feature>
<proteinExistence type="predicted"/>
<keyword evidence="1" id="KW-1133">Transmembrane helix</keyword>
<feature type="transmembrane region" description="Helical" evidence="1">
    <location>
        <begin position="94"/>
        <end position="114"/>
    </location>
</feature>
<reference evidence="2 3" key="1">
    <citation type="submission" date="2015-02" db="EMBL/GenBank/DDBJ databases">
        <title>Draft genome sequences of ten Microbacterium spp. with emphasis on heavy metal contaminated environments.</title>
        <authorList>
            <person name="Corretto E."/>
        </authorList>
    </citation>
    <scope>NUCLEOTIDE SEQUENCE [LARGE SCALE GENOMIC DNA]</scope>
    <source>
        <strain evidence="2 3">DSM 23848</strain>
    </source>
</reference>
<evidence type="ECO:0000256" key="1">
    <source>
        <dbReference type="SAM" id="Phobius"/>
    </source>
</evidence>
<accession>A0A0F0L0Q9</accession>
<evidence type="ECO:0000313" key="2">
    <source>
        <dbReference type="EMBL" id="KJL26683.1"/>
    </source>
</evidence>
<feature type="transmembrane region" description="Helical" evidence="1">
    <location>
        <begin position="29"/>
        <end position="47"/>
    </location>
</feature>
<dbReference type="EMBL" id="JYIT01000062">
    <property type="protein sequence ID" value="KJL26683.1"/>
    <property type="molecule type" value="Genomic_DNA"/>
</dbReference>
<name>A0A0F0L0Q9_9MICO</name>